<dbReference type="AlphaFoldDB" id="A0A0D2EBK2"/>
<keyword evidence="14" id="KW-1185">Reference proteome</keyword>
<feature type="transmembrane region" description="Helical" evidence="11">
    <location>
        <begin position="34"/>
        <end position="56"/>
    </location>
</feature>
<comment type="similarity">
    <text evidence="9">Belongs to the monovalent cation:proton antiporter 1 (CPA1) transporter (TC 2.A.36) family.</text>
</comment>
<dbReference type="NCBIfam" id="TIGR00840">
    <property type="entry name" value="b_cpa1"/>
    <property type="match status" value="1"/>
</dbReference>
<dbReference type="Pfam" id="PF00999">
    <property type="entry name" value="Na_H_Exchanger"/>
    <property type="match status" value="1"/>
</dbReference>
<dbReference type="Gene3D" id="6.10.140.1330">
    <property type="match status" value="1"/>
</dbReference>
<dbReference type="GO" id="GO:0005769">
    <property type="term" value="C:early endosome"/>
    <property type="evidence" value="ECO:0007669"/>
    <property type="project" value="TreeGrafter"/>
</dbReference>
<keyword evidence="3 9" id="KW-0812">Transmembrane</keyword>
<organism evidence="13 14">
    <name type="scientific">Phialophora macrospora</name>
    <dbReference type="NCBI Taxonomy" id="1851006"/>
    <lineage>
        <taxon>Eukaryota</taxon>
        <taxon>Fungi</taxon>
        <taxon>Dikarya</taxon>
        <taxon>Ascomycota</taxon>
        <taxon>Pezizomycotina</taxon>
        <taxon>Eurotiomycetes</taxon>
        <taxon>Chaetothyriomycetidae</taxon>
        <taxon>Chaetothyriales</taxon>
        <taxon>Herpotrichiellaceae</taxon>
        <taxon>Phialophora</taxon>
    </lineage>
</organism>
<keyword evidence="4 11" id="KW-1133">Transmembrane helix</keyword>
<reference evidence="13 14" key="1">
    <citation type="submission" date="2015-01" db="EMBL/GenBank/DDBJ databases">
        <title>The Genome Sequence of Capronia semiimmersa CBS27337.</title>
        <authorList>
            <consortium name="The Broad Institute Genomics Platform"/>
            <person name="Cuomo C."/>
            <person name="de Hoog S."/>
            <person name="Gorbushina A."/>
            <person name="Stielow B."/>
            <person name="Teixiera M."/>
            <person name="Abouelleil A."/>
            <person name="Chapman S.B."/>
            <person name="Priest M."/>
            <person name="Young S.K."/>
            <person name="Wortman J."/>
            <person name="Nusbaum C."/>
            <person name="Birren B."/>
        </authorList>
    </citation>
    <scope>NUCLEOTIDE SEQUENCE [LARGE SCALE GENOMIC DNA]</scope>
    <source>
        <strain evidence="13 14">CBS 27337</strain>
    </source>
</reference>
<dbReference type="PRINTS" id="PR01084">
    <property type="entry name" value="NAHEXCHNGR"/>
</dbReference>
<evidence type="ECO:0000259" key="12">
    <source>
        <dbReference type="Pfam" id="PF00999"/>
    </source>
</evidence>
<feature type="transmembrane region" description="Helical" evidence="11">
    <location>
        <begin position="430"/>
        <end position="451"/>
    </location>
</feature>
<evidence type="ECO:0000256" key="8">
    <source>
        <dbReference type="ARBA" id="ARBA00023201"/>
    </source>
</evidence>
<evidence type="ECO:0000256" key="4">
    <source>
        <dbReference type="ARBA" id="ARBA00022989"/>
    </source>
</evidence>
<protein>
    <recommendedName>
        <fullName evidence="9">Sodium/hydrogen exchanger</fullName>
    </recommendedName>
</protein>
<feature type="transmembrane region" description="Helical" evidence="11">
    <location>
        <begin position="68"/>
        <end position="85"/>
    </location>
</feature>
<gene>
    <name evidence="13" type="ORF">PV04_03816</name>
</gene>
<evidence type="ECO:0000256" key="7">
    <source>
        <dbReference type="ARBA" id="ARBA00023136"/>
    </source>
</evidence>
<feature type="transmembrane region" description="Helical" evidence="11">
    <location>
        <begin position="404"/>
        <end position="424"/>
    </location>
</feature>
<feature type="transmembrane region" description="Helical" evidence="11">
    <location>
        <begin position="97"/>
        <end position="116"/>
    </location>
</feature>
<dbReference type="Proteomes" id="UP000054266">
    <property type="component" value="Unassembled WGS sequence"/>
</dbReference>
<keyword evidence="8 9" id="KW-0739">Sodium transport</keyword>
<dbReference type="GO" id="GO:0015386">
    <property type="term" value="F:potassium:proton antiporter activity"/>
    <property type="evidence" value="ECO:0007669"/>
    <property type="project" value="TreeGrafter"/>
</dbReference>
<feature type="transmembrane region" description="Helical" evidence="11">
    <location>
        <begin position="354"/>
        <end position="383"/>
    </location>
</feature>
<evidence type="ECO:0000313" key="14">
    <source>
        <dbReference type="Proteomes" id="UP000054266"/>
    </source>
</evidence>
<accession>A0A0D2EBK2</accession>
<keyword evidence="5" id="KW-0915">Sodium</keyword>
<feature type="transmembrane region" description="Helical" evidence="11">
    <location>
        <begin position="162"/>
        <end position="186"/>
    </location>
</feature>
<evidence type="ECO:0000256" key="6">
    <source>
        <dbReference type="ARBA" id="ARBA00023065"/>
    </source>
</evidence>
<evidence type="ECO:0000256" key="10">
    <source>
        <dbReference type="SAM" id="MobiDB-lite"/>
    </source>
</evidence>
<feature type="transmembrane region" description="Helical" evidence="11">
    <location>
        <begin position="323"/>
        <end position="342"/>
    </location>
</feature>
<dbReference type="InterPro" id="IPR018422">
    <property type="entry name" value="Cation/H_exchanger_CPA1"/>
</dbReference>
<keyword evidence="2 9" id="KW-0813">Transport</keyword>
<dbReference type="STRING" id="5601.A0A0D2EBK2"/>
<feature type="transmembrane region" description="Helical" evidence="11">
    <location>
        <begin position="128"/>
        <end position="150"/>
    </location>
</feature>
<dbReference type="InterPro" id="IPR006153">
    <property type="entry name" value="Cation/H_exchanger_TM"/>
</dbReference>
<sequence>MASSLVGATLNLLRRQVEDADPDEPSEAGQKEIFSSWALFILIMLLIAALFTSYILQQKKIQAVHETVISIFAGMVVGLVIRITPGTAIQDTVSFDYQFFFNLLLPPIILASGYELHQANFFRNIGTILTFAFAGTFISAVSLGLILWLWTRVPFDGLQITWVEAISVGATLSATDPVTILAIFNLYKVEPKLYTVIFGESILNDAIAIVLFETAQRYREGAAGNLNIISLFEAIGIFLLVFFTSLVIGVVVGIGTALALKYTFVRRFPRIESSLIVLIAYASYFFSNGVHMSGIVSLLFCGITLKHYAYYNMSRRTQLTTKFVFQITAQLSENFIFIYLGLTLFTETDLVFKPLFILVTVVGICGARWLAVFPLSKAINYIIRVRAKRRGRDVADELPWHYQVMLFWAGLRGAVGVALAAGLQGNEGPALRATVLVVVVLTVIIFGGTTARMLEILNIRTGVVEEIDSDDEFDIETANGGTYYKRSGTGFGHNPRSSSIGLDYVGNGREGRANGSASRPRPDRGYSSSNGRSPPVRRGNQRKNSTISQREREIAAQQGKLLYGNGSISGSTSDDDEDAADLDLPPAAPRRKQSPLAGGHDARTRSAPDIILNNGDDDPLGADHGDMGIVAPAEGTSTPLAGATNSIRNLLRGASGDHTAWFRQLDEDFIKPHLLLDQHQGQGKGPPPS</sequence>
<keyword evidence="9" id="KW-0050">Antiport</keyword>
<dbReference type="PANTHER" id="PTHR10110:SF187">
    <property type="entry name" value="SODIUM_HYDROGEN EXCHANGER"/>
    <property type="match status" value="1"/>
</dbReference>
<dbReference type="GO" id="GO:0015385">
    <property type="term" value="F:sodium:proton antiporter activity"/>
    <property type="evidence" value="ECO:0007669"/>
    <property type="project" value="InterPro"/>
</dbReference>
<proteinExistence type="inferred from homology"/>
<keyword evidence="7 11" id="KW-0472">Membrane</keyword>
<evidence type="ECO:0000256" key="9">
    <source>
        <dbReference type="RuleBase" id="RU003722"/>
    </source>
</evidence>
<feature type="transmembrane region" description="Helical" evidence="11">
    <location>
        <begin position="235"/>
        <end position="260"/>
    </location>
</feature>
<feature type="domain" description="Cation/H+ exchanger transmembrane" evidence="12">
    <location>
        <begin position="48"/>
        <end position="455"/>
    </location>
</feature>
<keyword evidence="6 9" id="KW-0406">Ion transport</keyword>
<evidence type="ECO:0000256" key="5">
    <source>
        <dbReference type="ARBA" id="ARBA00023053"/>
    </source>
</evidence>
<dbReference type="InterPro" id="IPR004709">
    <property type="entry name" value="NaH_exchanger"/>
</dbReference>
<name>A0A0D2EBK2_9EURO</name>
<evidence type="ECO:0000256" key="11">
    <source>
        <dbReference type="SAM" id="Phobius"/>
    </source>
</evidence>
<dbReference type="GO" id="GO:0005770">
    <property type="term" value="C:late endosome"/>
    <property type="evidence" value="ECO:0007669"/>
    <property type="project" value="TreeGrafter"/>
</dbReference>
<dbReference type="PANTHER" id="PTHR10110">
    <property type="entry name" value="SODIUM/HYDROGEN EXCHANGER"/>
    <property type="match status" value="1"/>
</dbReference>
<dbReference type="EMBL" id="KN846957">
    <property type="protein sequence ID" value="KIW71677.1"/>
    <property type="molecule type" value="Genomic_DNA"/>
</dbReference>
<evidence type="ECO:0000256" key="2">
    <source>
        <dbReference type="ARBA" id="ARBA00022448"/>
    </source>
</evidence>
<comment type="subcellular location">
    <subcellularLocation>
        <location evidence="1">Membrane</location>
        <topology evidence="1">Multi-pass membrane protein</topology>
    </subcellularLocation>
</comment>
<evidence type="ECO:0000313" key="13">
    <source>
        <dbReference type="EMBL" id="KIW71677.1"/>
    </source>
</evidence>
<evidence type="ECO:0000256" key="1">
    <source>
        <dbReference type="ARBA" id="ARBA00004141"/>
    </source>
</evidence>
<feature type="region of interest" description="Disordered" evidence="10">
    <location>
        <begin position="484"/>
        <end position="621"/>
    </location>
</feature>
<evidence type="ECO:0000256" key="3">
    <source>
        <dbReference type="ARBA" id="ARBA00022692"/>
    </source>
</evidence>
<dbReference type="GO" id="GO:0000329">
    <property type="term" value="C:fungal-type vacuole membrane"/>
    <property type="evidence" value="ECO:0007669"/>
    <property type="project" value="TreeGrafter"/>
</dbReference>
<dbReference type="GO" id="GO:0007035">
    <property type="term" value="P:vacuolar acidification"/>
    <property type="evidence" value="ECO:0007669"/>
    <property type="project" value="TreeGrafter"/>
</dbReference>